<reference evidence="2 3" key="1">
    <citation type="submission" date="2023-11" db="EMBL/GenBank/DDBJ databases">
        <title>Halocaridina rubra genome assembly.</title>
        <authorList>
            <person name="Smith C."/>
        </authorList>
    </citation>
    <scope>NUCLEOTIDE SEQUENCE [LARGE SCALE GENOMIC DNA]</scope>
    <source>
        <strain evidence="2">EP-1</strain>
        <tissue evidence="2">Whole</tissue>
    </source>
</reference>
<accession>A0AAN8ZWY7</accession>
<name>A0AAN8ZWY7_HALRR</name>
<organism evidence="2 3">
    <name type="scientific">Halocaridina rubra</name>
    <name type="common">Hawaiian red shrimp</name>
    <dbReference type="NCBI Taxonomy" id="373956"/>
    <lineage>
        <taxon>Eukaryota</taxon>
        <taxon>Metazoa</taxon>
        <taxon>Ecdysozoa</taxon>
        <taxon>Arthropoda</taxon>
        <taxon>Crustacea</taxon>
        <taxon>Multicrustacea</taxon>
        <taxon>Malacostraca</taxon>
        <taxon>Eumalacostraca</taxon>
        <taxon>Eucarida</taxon>
        <taxon>Decapoda</taxon>
        <taxon>Pleocyemata</taxon>
        <taxon>Caridea</taxon>
        <taxon>Atyoidea</taxon>
        <taxon>Atyidae</taxon>
        <taxon>Halocaridina</taxon>
    </lineage>
</organism>
<feature type="compositionally biased region" description="Basic residues" evidence="1">
    <location>
        <begin position="97"/>
        <end position="109"/>
    </location>
</feature>
<dbReference type="Proteomes" id="UP001381693">
    <property type="component" value="Unassembled WGS sequence"/>
</dbReference>
<protein>
    <submittedName>
        <fullName evidence="2">Uncharacterized protein</fullName>
    </submittedName>
</protein>
<evidence type="ECO:0000256" key="1">
    <source>
        <dbReference type="SAM" id="MobiDB-lite"/>
    </source>
</evidence>
<comment type="caution">
    <text evidence="2">The sequence shown here is derived from an EMBL/GenBank/DDBJ whole genome shotgun (WGS) entry which is preliminary data.</text>
</comment>
<keyword evidence="3" id="KW-1185">Reference proteome</keyword>
<evidence type="ECO:0000313" key="3">
    <source>
        <dbReference type="Proteomes" id="UP001381693"/>
    </source>
</evidence>
<gene>
    <name evidence="2" type="ORF">SK128_026867</name>
</gene>
<feature type="non-terminal residue" evidence="2">
    <location>
        <position position="1"/>
    </location>
</feature>
<feature type="non-terminal residue" evidence="2">
    <location>
        <position position="118"/>
    </location>
</feature>
<feature type="region of interest" description="Disordered" evidence="1">
    <location>
        <begin position="83"/>
        <end position="118"/>
    </location>
</feature>
<evidence type="ECO:0000313" key="2">
    <source>
        <dbReference type="EMBL" id="KAK7002156.1"/>
    </source>
</evidence>
<dbReference type="EMBL" id="JAXCGZ010023861">
    <property type="protein sequence ID" value="KAK7002156.1"/>
    <property type="molecule type" value="Genomic_DNA"/>
</dbReference>
<dbReference type="AlphaFoldDB" id="A0AAN8ZWY7"/>
<proteinExistence type="predicted"/>
<sequence length="118" mass="13371">SRWYFKLRVQISKTIVTSTHSIRLVNEIQLSKQIEDTEGPVMVIGAGKTYLLQEGSPKRSLMKLVMHTVTEKKARGEEEEIYWLRPKPPPGGAGSWNKRKHSPGVKHKVTFNDTPSTS</sequence>